<keyword evidence="3" id="KW-1185">Reference proteome</keyword>
<evidence type="ECO:0000256" key="1">
    <source>
        <dbReference type="SAM" id="MobiDB-lite"/>
    </source>
</evidence>
<reference evidence="2 3" key="1">
    <citation type="journal article" date="2020" name="Microorganisms">
        <title>Osmotic Adaptation and Compatible Solute Biosynthesis of Phototrophic Bacteria as Revealed from Genome Analyses.</title>
        <authorList>
            <person name="Imhoff J.F."/>
            <person name="Rahn T."/>
            <person name="Kunzel S."/>
            <person name="Keller A."/>
            <person name="Neulinger S.C."/>
        </authorList>
    </citation>
    <scope>NUCLEOTIDE SEQUENCE [LARGE SCALE GENOMIC DNA]</scope>
    <source>
        <strain evidence="2 3">DSM 9895</strain>
    </source>
</reference>
<feature type="region of interest" description="Disordered" evidence="1">
    <location>
        <begin position="1"/>
        <end position="23"/>
    </location>
</feature>
<evidence type="ECO:0008006" key="4">
    <source>
        <dbReference type="Google" id="ProtNLM"/>
    </source>
</evidence>
<name>A0ABS1DE15_9PROT</name>
<sequence length="207" mass="23539">MGLRSQSRGNPIRAHGPTRRRLAIRPQTSEAAINWRYAKCDRDAAPERFGPFADLVRLWQTRAPGDAGLPGRSDFDVFDFKDWLGRIFIARVEREPFNLRFTLWGTQLTEWWGVDYTNKSLGSVSNDPQALQAVELAYFEEMDRAPFIGLACGLLDQYDRSFIKVIGLDLPLLDGGQLSQVLSAHLEIDPDRDIPDVLPDCPVLRYF</sequence>
<organism evidence="2 3">
    <name type="scientific">Rhodovibrio sodomensis</name>
    <dbReference type="NCBI Taxonomy" id="1088"/>
    <lineage>
        <taxon>Bacteria</taxon>
        <taxon>Pseudomonadati</taxon>
        <taxon>Pseudomonadota</taxon>
        <taxon>Alphaproteobacteria</taxon>
        <taxon>Rhodospirillales</taxon>
        <taxon>Rhodovibrionaceae</taxon>
        <taxon>Rhodovibrio</taxon>
    </lineage>
</organism>
<dbReference type="Proteomes" id="UP001296873">
    <property type="component" value="Unassembled WGS sequence"/>
</dbReference>
<proteinExistence type="predicted"/>
<comment type="caution">
    <text evidence="2">The sequence shown here is derived from an EMBL/GenBank/DDBJ whole genome shotgun (WGS) entry which is preliminary data.</text>
</comment>
<dbReference type="EMBL" id="NRRL01000028">
    <property type="protein sequence ID" value="MBK1668697.1"/>
    <property type="molecule type" value="Genomic_DNA"/>
</dbReference>
<evidence type="ECO:0000313" key="3">
    <source>
        <dbReference type="Proteomes" id="UP001296873"/>
    </source>
</evidence>
<accession>A0ABS1DE15</accession>
<evidence type="ECO:0000313" key="2">
    <source>
        <dbReference type="EMBL" id="MBK1668697.1"/>
    </source>
</evidence>
<protein>
    <recommendedName>
        <fullName evidence="4">PAS domain-containing protein</fullName>
    </recommendedName>
</protein>
<dbReference type="Pfam" id="PF07310">
    <property type="entry name" value="PAS_5"/>
    <property type="match status" value="1"/>
</dbReference>
<gene>
    <name evidence="2" type="ORF">CKO28_11725</name>
</gene>
<dbReference type="InterPro" id="IPR009922">
    <property type="entry name" value="DUF1457"/>
</dbReference>
<dbReference type="RefSeq" id="WP_200341037.1">
    <property type="nucleotide sequence ID" value="NZ_NRRL01000028.1"/>
</dbReference>